<keyword evidence="2" id="KW-1133">Transmembrane helix</keyword>
<dbReference type="Proteomes" id="UP000276055">
    <property type="component" value="Unassembled WGS sequence"/>
</dbReference>
<protein>
    <submittedName>
        <fullName evidence="3">Uncharacterized protein</fullName>
    </submittedName>
</protein>
<dbReference type="RefSeq" id="WP_147429543.1">
    <property type="nucleotide sequence ID" value="NZ_RBIR01000001.1"/>
</dbReference>
<evidence type="ECO:0000256" key="2">
    <source>
        <dbReference type="SAM" id="Phobius"/>
    </source>
</evidence>
<proteinExistence type="predicted"/>
<feature type="region of interest" description="Disordered" evidence="1">
    <location>
        <begin position="36"/>
        <end position="61"/>
    </location>
</feature>
<evidence type="ECO:0000313" key="4">
    <source>
        <dbReference type="Proteomes" id="UP000276055"/>
    </source>
</evidence>
<comment type="caution">
    <text evidence="3">The sequence shown here is derived from an EMBL/GenBank/DDBJ whole genome shotgun (WGS) entry which is preliminary data.</text>
</comment>
<organism evidence="3 4">
    <name type="scientific">Arthrobacter oryzae</name>
    <dbReference type="NCBI Taxonomy" id="409290"/>
    <lineage>
        <taxon>Bacteria</taxon>
        <taxon>Bacillati</taxon>
        <taxon>Actinomycetota</taxon>
        <taxon>Actinomycetes</taxon>
        <taxon>Micrococcales</taxon>
        <taxon>Micrococcaceae</taxon>
        <taxon>Arthrobacter</taxon>
    </lineage>
</organism>
<reference evidence="3 4" key="1">
    <citation type="submission" date="2018-10" db="EMBL/GenBank/DDBJ databases">
        <title>Genomic Encyclopedia of Type Strains, Phase IV (KMG-IV): sequencing the most valuable type-strain genomes for metagenomic binning, comparative biology and taxonomic classification.</title>
        <authorList>
            <person name="Goeker M."/>
        </authorList>
    </citation>
    <scope>NUCLEOTIDE SEQUENCE [LARGE SCALE GENOMIC DNA]</scope>
    <source>
        <strain evidence="3 4">DSM 25586</strain>
    </source>
</reference>
<dbReference type="AlphaFoldDB" id="A0A495FP79"/>
<evidence type="ECO:0000256" key="1">
    <source>
        <dbReference type="SAM" id="MobiDB-lite"/>
    </source>
</evidence>
<feature type="compositionally biased region" description="Polar residues" evidence="1">
    <location>
        <begin position="39"/>
        <end position="54"/>
    </location>
</feature>
<evidence type="ECO:0000313" key="3">
    <source>
        <dbReference type="EMBL" id="RKR30537.1"/>
    </source>
</evidence>
<feature type="transmembrane region" description="Helical" evidence="2">
    <location>
        <begin position="70"/>
        <end position="93"/>
    </location>
</feature>
<name>A0A495FP79_9MICC</name>
<sequence>MEDTAGLLIINGTGATVDVAAAATFPARTCETAAAMPSGVTSKSAGPSSEQRGATMSPKREPRFWKRENASLIVLGIGILLVLIAAGIVVWVINIAPVISRITGS</sequence>
<keyword evidence="2" id="KW-0472">Membrane</keyword>
<gene>
    <name evidence="3" type="ORF">C8D78_0862</name>
</gene>
<accession>A0A495FP79</accession>
<keyword evidence="2" id="KW-0812">Transmembrane</keyword>
<dbReference type="EMBL" id="RBIR01000001">
    <property type="protein sequence ID" value="RKR30537.1"/>
    <property type="molecule type" value="Genomic_DNA"/>
</dbReference>